<protein>
    <recommendedName>
        <fullName evidence="9">Rieske-type oxygenase</fullName>
    </recommendedName>
</protein>
<evidence type="ECO:0000256" key="1">
    <source>
        <dbReference type="ARBA" id="ARBA00001962"/>
    </source>
</evidence>
<evidence type="ECO:0000256" key="4">
    <source>
        <dbReference type="ARBA" id="ARBA00022963"/>
    </source>
</evidence>
<feature type="domain" description="Rieske" evidence="11">
    <location>
        <begin position="1"/>
        <end position="103"/>
    </location>
</feature>
<dbReference type="CDD" id="cd03469">
    <property type="entry name" value="Rieske_RO_Alpha_N"/>
    <property type="match status" value="1"/>
</dbReference>
<dbReference type="PANTHER" id="PTHR21266">
    <property type="entry name" value="IRON-SULFUR DOMAIN CONTAINING PROTEIN"/>
    <property type="match status" value="1"/>
</dbReference>
<dbReference type="Pfam" id="PF19298">
    <property type="entry name" value="KshA_C"/>
    <property type="match status" value="1"/>
</dbReference>
<dbReference type="Proteomes" id="UP000054024">
    <property type="component" value="Unassembled WGS sequence"/>
</dbReference>
<dbReference type="PROSITE" id="PS51296">
    <property type="entry name" value="RIESKE"/>
    <property type="match status" value="1"/>
</dbReference>
<comment type="cofactor">
    <cofactor evidence="1">
        <name>Fe cation</name>
        <dbReference type="ChEBI" id="CHEBI:24875"/>
    </cofactor>
</comment>
<keyword evidence="8" id="KW-0753">Steroid metabolism</keyword>
<dbReference type="InterPro" id="IPR050584">
    <property type="entry name" value="Cholesterol_7-desaturase"/>
</dbReference>
<evidence type="ECO:0000256" key="6">
    <source>
        <dbReference type="ARBA" id="ARBA00023004"/>
    </source>
</evidence>
<dbReference type="GO" id="GO:0016705">
    <property type="term" value="F:oxidoreductase activity, acting on paired donors, with incorporation or reduction of molecular oxygen"/>
    <property type="evidence" value="ECO:0007669"/>
    <property type="project" value="UniProtKB-ARBA"/>
</dbReference>
<dbReference type="AlphaFoldDB" id="A0A117P5H2"/>
<dbReference type="SUPFAM" id="SSF55961">
    <property type="entry name" value="Bet v1-like"/>
    <property type="match status" value="1"/>
</dbReference>
<evidence type="ECO:0000259" key="11">
    <source>
        <dbReference type="PROSITE" id="PS51296"/>
    </source>
</evidence>
<keyword evidence="2" id="KW-0001">2Fe-2S</keyword>
<evidence type="ECO:0000313" key="13">
    <source>
        <dbReference type="Proteomes" id="UP000054024"/>
    </source>
</evidence>
<evidence type="ECO:0000313" key="12">
    <source>
        <dbReference type="EMBL" id="KUM73424.1"/>
    </source>
</evidence>
<evidence type="ECO:0000256" key="9">
    <source>
        <dbReference type="ARBA" id="ARBA00030944"/>
    </source>
</evidence>
<dbReference type="Gene3D" id="3.90.380.10">
    <property type="entry name" value="Naphthalene 1,2-dioxygenase Alpha Subunit, Chain A, domain 1"/>
    <property type="match status" value="1"/>
</dbReference>
<evidence type="ECO:0000256" key="7">
    <source>
        <dbReference type="ARBA" id="ARBA00023014"/>
    </source>
</evidence>
<keyword evidence="3" id="KW-0479">Metal-binding</keyword>
<dbReference type="EMBL" id="LMWJ01000015">
    <property type="protein sequence ID" value="KUM73424.1"/>
    <property type="molecule type" value="Genomic_DNA"/>
</dbReference>
<dbReference type="GO" id="GO:0051537">
    <property type="term" value="F:2 iron, 2 sulfur cluster binding"/>
    <property type="evidence" value="ECO:0007669"/>
    <property type="project" value="UniProtKB-KW"/>
</dbReference>
<dbReference type="InterPro" id="IPR036922">
    <property type="entry name" value="Rieske_2Fe-2S_sf"/>
</dbReference>
<evidence type="ECO:0000256" key="8">
    <source>
        <dbReference type="ARBA" id="ARBA00023221"/>
    </source>
</evidence>
<evidence type="ECO:0000256" key="2">
    <source>
        <dbReference type="ARBA" id="ARBA00022714"/>
    </source>
</evidence>
<organism evidence="12 13">
    <name type="scientific">Streptomyces curacoi</name>
    <dbReference type="NCBI Taxonomy" id="146536"/>
    <lineage>
        <taxon>Bacteria</taxon>
        <taxon>Bacillati</taxon>
        <taxon>Actinomycetota</taxon>
        <taxon>Actinomycetes</taxon>
        <taxon>Kitasatosporales</taxon>
        <taxon>Streptomycetaceae</taxon>
        <taxon>Streptomyces</taxon>
    </lineage>
</organism>
<gene>
    <name evidence="12" type="ORF">AQI70_21910</name>
</gene>
<dbReference type="GO" id="GO:0008203">
    <property type="term" value="P:cholesterol metabolic process"/>
    <property type="evidence" value="ECO:0007669"/>
    <property type="project" value="InterPro"/>
</dbReference>
<sequence length="325" mass="35641">MLAPSRDVRPGAVLTLRLMGEDVVVYRTQSGRLNVVRPYCPHLGTHLGCGGWVDGENIVCPFHRFAFDLDGAVARVGPGYTGQPVRDKLLLLPSEEVNGGIYVWVGADAGEAPHWRIPPVLEATGMKFARIQVGTHPQEISENGVDLRHQQALHAFAEAECVGEPVLDRHRYSYTMHLTQATPFGRVLAEGAISFYGLGFYHLVFRVPQYRLQHDIAVGIRALAPWQSEMLVGTRVTVDAARPPLSRLPRTVTDALSEAASGLGLASAKRLLTQDVPIWHGKRYINPPRIARGDGPIGGFRKWAEQFYPAQGSPGPEAMETGCRD</sequence>
<proteinExistence type="predicted"/>
<comment type="caution">
    <text evidence="12">The sequence shown here is derived from an EMBL/GenBank/DDBJ whole genome shotgun (WGS) entry which is preliminary data.</text>
</comment>
<evidence type="ECO:0000256" key="5">
    <source>
        <dbReference type="ARBA" id="ARBA00023002"/>
    </source>
</evidence>
<keyword evidence="4" id="KW-0442">Lipid degradation</keyword>
<reference evidence="12 13" key="1">
    <citation type="submission" date="2015-10" db="EMBL/GenBank/DDBJ databases">
        <title>Draft genome sequence of Streptomyces curacoi DSM 40107, type strain for the species Streptomyces curacoi.</title>
        <authorList>
            <person name="Ruckert C."/>
            <person name="Winkler A."/>
            <person name="Kalinowski J."/>
            <person name="Kampfer P."/>
            <person name="Glaeser S."/>
        </authorList>
    </citation>
    <scope>NUCLEOTIDE SEQUENCE [LARGE SCALE GENOMIC DNA]</scope>
    <source>
        <strain evidence="12 13">DSM 40107</strain>
    </source>
</reference>
<keyword evidence="8" id="KW-0443">Lipid metabolism</keyword>
<accession>A0A117P5H2</accession>
<dbReference type="SUPFAM" id="SSF50022">
    <property type="entry name" value="ISP domain"/>
    <property type="match status" value="1"/>
</dbReference>
<dbReference type="InterPro" id="IPR017941">
    <property type="entry name" value="Rieske_2Fe-2S"/>
</dbReference>
<dbReference type="GO" id="GO:0004497">
    <property type="term" value="F:monooxygenase activity"/>
    <property type="evidence" value="ECO:0007669"/>
    <property type="project" value="UniProtKB-ARBA"/>
</dbReference>
<evidence type="ECO:0000256" key="10">
    <source>
        <dbReference type="ARBA" id="ARBA00046982"/>
    </source>
</evidence>
<name>A0A117P5H2_9ACTN</name>
<keyword evidence="7" id="KW-0411">Iron-sulfur</keyword>
<dbReference type="Pfam" id="PF00355">
    <property type="entry name" value="Rieske"/>
    <property type="match status" value="1"/>
</dbReference>
<dbReference type="GO" id="GO:0046872">
    <property type="term" value="F:metal ion binding"/>
    <property type="evidence" value="ECO:0007669"/>
    <property type="project" value="UniProtKB-KW"/>
</dbReference>
<evidence type="ECO:0000256" key="3">
    <source>
        <dbReference type="ARBA" id="ARBA00022723"/>
    </source>
</evidence>
<dbReference type="PANTHER" id="PTHR21266:SF60">
    <property type="entry name" value="3-KETOSTEROID-9-ALPHA-MONOOXYGENASE, OXYGENASE COMPONENT"/>
    <property type="match status" value="1"/>
</dbReference>
<dbReference type="InterPro" id="IPR045605">
    <property type="entry name" value="KshA-like_C"/>
</dbReference>
<dbReference type="STRING" id="146536.AQI70_21910"/>
<dbReference type="OrthoDB" id="5243643at2"/>
<keyword evidence="5" id="KW-0560">Oxidoreductase</keyword>
<dbReference type="GO" id="GO:0005737">
    <property type="term" value="C:cytoplasm"/>
    <property type="evidence" value="ECO:0007669"/>
    <property type="project" value="TreeGrafter"/>
</dbReference>
<dbReference type="Gene3D" id="2.102.10.10">
    <property type="entry name" value="Rieske [2Fe-2S] iron-sulphur domain"/>
    <property type="match status" value="1"/>
</dbReference>
<keyword evidence="13" id="KW-1185">Reference proteome</keyword>
<comment type="subunit">
    <text evidence="10">Homotrimer. The two-component system 3-ketosteroid-9-alpha-monooxygenase is composed of an oxygenase component KshA and a reductase component KshB.</text>
</comment>
<dbReference type="GO" id="GO:0016042">
    <property type="term" value="P:lipid catabolic process"/>
    <property type="evidence" value="ECO:0007669"/>
    <property type="project" value="UniProtKB-KW"/>
</dbReference>
<keyword evidence="6" id="KW-0408">Iron</keyword>